<dbReference type="Proteomes" id="UP001242368">
    <property type="component" value="Unassembled WGS sequence"/>
</dbReference>
<evidence type="ECO:0008006" key="4">
    <source>
        <dbReference type="Google" id="ProtNLM"/>
    </source>
</evidence>
<dbReference type="RefSeq" id="WP_290362811.1">
    <property type="nucleotide sequence ID" value="NZ_JAUFQU010000001.1"/>
</dbReference>
<accession>A0ABT8CQH9</accession>
<sequence length="180" mass="19730">MKKIIFFCLALTAGMGLFSACEPDYVTDANNNGNNGNPNNNNGNFVVNVTSGTKSGTTFTSNGVGTGVATQGTVMGKTVYLFIINYSTWGLAGNIGDLDNHQFTFVDNDFMITDITNQIIYESIENQGNWTLSNIQVIRDMPEVQQKVIKCKITFKGKFNARKGLETIEENVELNGTLNF</sequence>
<proteinExistence type="predicted"/>
<gene>
    <name evidence="2" type="ORF">QW060_06380</name>
</gene>
<evidence type="ECO:0000313" key="3">
    <source>
        <dbReference type="Proteomes" id="UP001242368"/>
    </source>
</evidence>
<organism evidence="2 3">
    <name type="scientific">Paenimyroides ceti</name>
    <dbReference type="NCBI Taxonomy" id="395087"/>
    <lineage>
        <taxon>Bacteria</taxon>
        <taxon>Pseudomonadati</taxon>
        <taxon>Bacteroidota</taxon>
        <taxon>Flavobacteriia</taxon>
        <taxon>Flavobacteriales</taxon>
        <taxon>Flavobacteriaceae</taxon>
        <taxon>Paenimyroides</taxon>
    </lineage>
</organism>
<evidence type="ECO:0000256" key="1">
    <source>
        <dbReference type="SAM" id="SignalP"/>
    </source>
</evidence>
<name>A0ABT8CQH9_9FLAO</name>
<protein>
    <recommendedName>
        <fullName evidence="4">Lipoprotein</fullName>
    </recommendedName>
</protein>
<evidence type="ECO:0000313" key="2">
    <source>
        <dbReference type="EMBL" id="MDN3706757.1"/>
    </source>
</evidence>
<keyword evidence="1" id="KW-0732">Signal</keyword>
<feature type="chain" id="PRO_5046863498" description="Lipoprotein" evidence="1">
    <location>
        <begin position="21"/>
        <end position="180"/>
    </location>
</feature>
<comment type="caution">
    <text evidence="2">The sequence shown here is derived from an EMBL/GenBank/DDBJ whole genome shotgun (WGS) entry which is preliminary data.</text>
</comment>
<dbReference type="EMBL" id="JAUFQU010000001">
    <property type="protein sequence ID" value="MDN3706757.1"/>
    <property type="molecule type" value="Genomic_DNA"/>
</dbReference>
<dbReference type="PROSITE" id="PS51257">
    <property type="entry name" value="PROKAR_LIPOPROTEIN"/>
    <property type="match status" value="1"/>
</dbReference>
<feature type="signal peptide" evidence="1">
    <location>
        <begin position="1"/>
        <end position="20"/>
    </location>
</feature>
<reference evidence="3" key="1">
    <citation type="journal article" date="2019" name="Int. J. Syst. Evol. Microbiol.">
        <title>The Global Catalogue of Microorganisms (GCM) 10K type strain sequencing project: providing services to taxonomists for standard genome sequencing and annotation.</title>
        <authorList>
            <consortium name="The Broad Institute Genomics Platform"/>
            <consortium name="The Broad Institute Genome Sequencing Center for Infectious Disease"/>
            <person name="Wu L."/>
            <person name="Ma J."/>
        </authorList>
    </citation>
    <scope>NUCLEOTIDE SEQUENCE [LARGE SCALE GENOMIC DNA]</scope>
    <source>
        <strain evidence="3">CECT 7184</strain>
    </source>
</reference>
<keyword evidence="3" id="KW-1185">Reference proteome</keyword>